<evidence type="ECO:0000256" key="1">
    <source>
        <dbReference type="SAM" id="MobiDB-lite"/>
    </source>
</evidence>
<dbReference type="Proteomes" id="UP001567350">
    <property type="component" value="Unassembled WGS sequence"/>
</dbReference>
<comment type="caution">
    <text evidence="3">The sequence shown here is derived from an EMBL/GenBank/DDBJ whole genome shotgun (WGS) entry which is preliminary data.</text>
</comment>
<gene>
    <name evidence="3" type="primary">czcI</name>
    <name evidence="3" type="ORF">ACBP88_09105</name>
</gene>
<evidence type="ECO:0000313" key="4">
    <source>
        <dbReference type="Proteomes" id="UP001567350"/>
    </source>
</evidence>
<proteinExistence type="predicted"/>
<reference evidence="3 4" key="1">
    <citation type="submission" date="2024-08" db="EMBL/GenBank/DDBJ databases">
        <authorList>
            <person name="Feng Z."/>
            <person name="Ronholm J."/>
        </authorList>
    </citation>
    <scope>NUCLEOTIDE SEQUENCE [LARGE SCALE GENOMIC DNA]</scope>
    <source>
        <strain evidence="3 4">4-AB0-8</strain>
    </source>
</reference>
<dbReference type="RefSeq" id="WP_370893661.1">
    <property type="nucleotide sequence ID" value="NZ_JBGJLR010000008.1"/>
</dbReference>
<evidence type="ECO:0000256" key="2">
    <source>
        <dbReference type="SAM" id="SignalP"/>
    </source>
</evidence>
<name>A0ABV4ICN0_9BURK</name>
<dbReference type="InterPro" id="IPR055013">
    <property type="entry name" value="CzcI"/>
</dbReference>
<dbReference type="NCBIfam" id="NF045614">
    <property type="entry name" value="efflu_CzcI_Cupr"/>
    <property type="match status" value="1"/>
</dbReference>
<feature type="signal peptide" evidence="2">
    <location>
        <begin position="1"/>
        <end position="23"/>
    </location>
</feature>
<dbReference type="EMBL" id="JBGJLR010000008">
    <property type="protein sequence ID" value="MEZ2739610.1"/>
    <property type="molecule type" value="Genomic_DNA"/>
</dbReference>
<keyword evidence="2" id="KW-0732">Signal</keyword>
<accession>A0ABV4ICN0</accession>
<protein>
    <submittedName>
        <fullName evidence="3">Cation efflux protein, CzcI family</fullName>
    </submittedName>
</protein>
<feature type="chain" id="PRO_5045847538" evidence="2">
    <location>
        <begin position="24"/>
        <end position="119"/>
    </location>
</feature>
<feature type="region of interest" description="Disordered" evidence="1">
    <location>
        <begin position="90"/>
        <end position="109"/>
    </location>
</feature>
<organism evidence="3 4">
    <name type="scientific">Comamonas jiangduensis</name>
    <dbReference type="NCBI Taxonomy" id="1194168"/>
    <lineage>
        <taxon>Bacteria</taxon>
        <taxon>Pseudomonadati</taxon>
        <taxon>Pseudomonadota</taxon>
        <taxon>Betaproteobacteria</taxon>
        <taxon>Burkholderiales</taxon>
        <taxon>Comamonadaceae</taxon>
        <taxon>Comamonas</taxon>
    </lineage>
</organism>
<evidence type="ECO:0000313" key="3">
    <source>
        <dbReference type="EMBL" id="MEZ2739610.1"/>
    </source>
</evidence>
<keyword evidence="4" id="KW-1185">Reference proteome</keyword>
<sequence>MRRLIAVFILALLPLQFSWSAVASYCMHERATAQTQHVGHHEHEHEAISVVDPADKNGQNADQVDADCWVCHGVGIGVFNLSYAKQGVTHDSSVGAQPNERLACVTPTPPDRPQWSVLA</sequence>